<accession>A0ABW3S9Z7</accession>
<dbReference type="SUPFAM" id="SSF55073">
    <property type="entry name" value="Nucleotide cyclase"/>
    <property type="match status" value="1"/>
</dbReference>
<sequence>MGITKRLAGIFRAAKGFAGPATPRARKEGWLELLEQQGRILDMIAKGIKPKPILQELAGFIERQTDARCAVYLPDRERGPGKLLLTAASGLPREYVRRIQGMELAPFMGVCGAAAAQRRLVVVADAGRDSRCLHYFDLLLEHPQLRSCWAFPILASDGSVAAVFELHREIHASPTPDALELLKVGGQLLRLATEGMQIREELHRRLYYDEMTGLPNRSFFRERLQQAFRQGEGSPRPFVVLYFEILGLQEIQERLGQVAEDDGLKQIADLLSDGLPAAAVLCRMGESRFAALVWDIEEKAATMLGRRLAMEVGSRPFPLDPACRLTAAVGIGSFSKHGEGVLQAAKADLYRSKDPKHWVGG</sequence>
<dbReference type="Proteomes" id="UP001597211">
    <property type="component" value="Unassembled WGS sequence"/>
</dbReference>
<dbReference type="InterPro" id="IPR050706">
    <property type="entry name" value="Cyclic-di-GMP_PDE-like"/>
</dbReference>
<organism evidence="2 3">
    <name type="scientific">Paenibacillus timonensis</name>
    <dbReference type="NCBI Taxonomy" id="225915"/>
    <lineage>
        <taxon>Bacteria</taxon>
        <taxon>Bacillati</taxon>
        <taxon>Bacillota</taxon>
        <taxon>Bacilli</taxon>
        <taxon>Bacillales</taxon>
        <taxon>Paenibacillaceae</taxon>
        <taxon>Paenibacillus</taxon>
    </lineage>
</organism>
<feature type="domain" description="GGDEF" evidence="1">
    <location>
        <begin position="236"/>
        <end position="361"/>
    </location>
</feature>
<protein>
    <submittedName>
        <fullName evidence="2">GGDEF domain-containing protein</fullName>
    </submittedName>
</protein>
<evidence type="ECO:0000313" key="3">
    <source>
        <dbReference type="Proteomes" id="UP001597211"/>
    </source>
</evidence>
<dbReference type="Gene3D" id="3.30.70.270">
    <property type="match status" value="1"/>
</dbReference>
<dbReference type="SMART" id="SM00065">
    <property type="entry name" value="GAF"/>
    <property type="match status" value="1"/>
</dbReference>
<evidence type="ECO:0000259" key="1">
    <source>
        <dbReference type="PROSITE" id="PS50887"/>
    </source>
</evidence>
<gene>
    <name evidence="2" type="ORF">ACFQ2Z_07965</name>
</gene>
<dbReference type="RefSeq" id="WP_240268172.1">
    <property type="nucleotide sequence ID" value="NZ_JAKSXN010000008.1"/>
</dbReference>
<dbReference type="Pfam" id="PF01590">
    <property type="entry name" value="GAF"/>
    <property type="match status" value="1"/>
</dbReference>
<dbReference type="PROSITE" id="PS50887">
    <property type="entry name" value="GGDEF"/>
    <property type="match status" value="1"/>
</dbReference>
<dbReference type="CDD" id="cd01949">
    <property type="entry name" value="GGDEF"/>
    <property type="match status" value="1"/>
</dbReference>
<dbReference type="InterPro" id="IPR029016">
    <property type="entry name" value="GAF-like_dom_sf"/>
</dbReference>
<dbReference type="NCBIfam" id="TIGR00254">
    <property type="entry name" value="GGDEF"/>
    <property type="match status" value="1"/>
</dbReference>
<keyword evidence="3" id="KW-1185">Reference proteome</keyword>
<dbReference type="PANTHER" id="PTHR33121">
    <property type="entry name" value="CYCLIC DI-GMP PHOSPHODIESTERASE PDEF"/>
    <property type="match status" value="1"/>
</dbReference>
<dbReference type="Gene3D" id="3.30.450.40">
    <property type="match status" value="1"/>
</dbReference>
<evidence type="ECO:0000313" key="2">
    <source>
        <dbReference type="EMBL" id="MFD1181290.1"/>
    </source>
</evidence>
<dbReference type="PANTHER" id="PTHR33121:SF70">
    <property type="entry name" value="SIGNALING PROTEIN YKOW"/>
    <property type="match status" value="1"/>
</dbReference>
<dbReference type="EMBL" id="JBHTKZ010000010">
    <property type="protein sequence ID" value="MFD1181290.1"/>
    <property type="molecule type" value="Genomic_DNA"/>
</dbReference>
<dbReference type="SUPFAM" id="SSF55781">
    <property type="entry name" value="GAF domain-like"/>
    <property type="match status" value="1"/>
</dbReference>
<dbReference type="SMART" id="SM00267">
    <property type="entry name" value="GGDEF"/>
    <property type="match status" value="1"/>
</dbReference>
<proteinExistence type="predicted"/>
<dbReference type="InterPro" id="IPR043128">
    <property type="entry name" value="Rev_trsase/Diguanyl_cyclase"/>
</dbReference>
<comment type="caution">
    <text evidence="2">The sequence shown here is derived from an EMBL/GenBank/DDBJ whole genome shotgun (WGS) entry which is preliminary data.</text>
</comment>
<dbReference type="InterPro" id="IPR029787">
    <property type="entry name" value="Nucleotide_cyclase"/>
</dbReference>
<name>A0ABW3S9Z7_9BACL</name>
<dbReference type="Pfam" id="PF00990">
    <property type="entry name" value="GGDEF"/>
    <property type="match status" value="1"/>
</dbReference>
<dbReference type="InterPro" id="IPR003018">
    <property type="entry name" value="GAF"/>
</dbReference>
<dbReference type="InterPro" id="IPR000160">
    <property type="entry name" value="GGDEF_dom"/>
</dbReference>
<reference evidence="3" key="1">
    <citation type="journal article" date="2019" name="Int. J. Syst. Evol. Microbiol.">
        <title>The Global Catalogue of Microorganisms (GCM) 10K type strain sequencing project: providing services to taxonomists for standard genome sequencing and annotation.</title>
        <authorList>
            <consortium name="The Broad Institute Genomics Platform"/>
            <consortium name="The Broad Institute Genome Sequencing Center for Infectious Disease"/>
            <person name="Wu L."/>
            <person name="Ma J."/>
        </authorList>
    </citation>
    <scope>NUCLEOTIDE SEQUENCE [LARGE SCALE GENOMIC DNA]</scope>
    <source>
        <strain evidence="3">CCUG 48216</strain>
    </source>
</reference>